<dbReference type="PRINTS" id="PR00145">
    <property type="entry name" value="ARGSUCLYASE"/>
</dbReference>
<dbReference type="AlphaFoldDB" id="A0A8J7S450"/>
<dbReference type="Gene3D" id="1.10.275.10">
    <property type="entry name" value="Fumarase/aspartase (N-terminal domain)"/>
    <property type="match status" value="1"/>
</dbReference>
<evidence type="ECO:0000259" key="6">
    <source>
        <dbReference type="Pfam" id="PF00206"/>
    </source>
</evidence>
<comment type="catalytic activity">
    <reaction evidence="1">
        <text>2-(N(omega)-L-arginino)succinate = fumarate + L-arginine</text>
        <dbReference type="Rhea" id="RHEA:24020"/>
        <dbReference type="ChEBI" id="CHEBI:29806"/>
        <dbReference type="ChEBI" id="CHEBI:32682"/>
        <dbReference type="ChEBI" id="CHEBI:57472"/>
        <dbReference type="EC" id="4.3.2.1"/>
    </reaction>
</comment>
<feature type="domain" description="Fumarate lyase N-terminal" evidence="6">
    <location>
        <begin position="47"/>
        <end position="307"/>
    </location>
</feature>
<protein>
    <recommendedName>
        <fullName evidence="3">argininosuccinate lyase</fullName>
        <ecNumber evidence="3">4.3.2.1</ecNumber>
    </recommendedName>
</protein>
<evidence type="ECO:0000256" key="5">
    <source>
        <dbReference type="SAM" id="MobiDB-lite"/>
    </source>
</evidence>
<dbReference type="RefSeq" id="WP_210510308.1">
    <property type="nucleotide sequence ID" value="NZ_JAFIDN010000002.1"/>
</dbReference>
<dbReference type="Gene3D" id="1.20.200.10">
    <property type="entry name" value="Fumarase/aspartase (Central domain)"/>
    <property type="match status" value="1"/>
</dbReference>
<dbReference type="InterPro" id="IPR009049">
    <property type="entry name" value="Argininosuccinate_lyase"/>
</dbReference>
<evidence type="ECO:0000313" key="8">
    <source>
        <dbReference type="Proteomes" id="UP000673975"/>
    </source>
</evidence>
<evidence type="ECO:0000256" key="3">
    <source>
        <dbReference type="ARBA" id="ARBA00012338"/>
    </source>
</evidence>
<dbReference type="InterPro" id="IPR024083">
    <property type="entry name" value="Fumarase/histidase_N"/>
</dbReference>
<name>A0A8J7S450_9BACT</name>
<evidence type="ECO:0000256" key="2">
    <source>
        <dbReference type="ARBA" id="ARBA00004941"/>
    </source>
</evidence>
<dbReference type="InterPro" id="IPR008948">
    <property type="entry name" value="L-Aspartase-like"/>
</dbReference>
<dbReference type="EMBL" id="JAFIDN010000002">
    <property type="protein sequence ID" value="MBP3191638.1"/>
    <property type="molecule type" value="Genomic_DNA"/>
</dbReference>
<keyword evidence="4" id="KW-0028">Amino-acid biosynthesis</keyword>
<dbReference type="PRINTS" id="PR00149">
    <property type="entry name" value="FUMRATELYASE"/>
</dbReference>
<comment type="caution">
    <text evidence="7">The sequence shown here is derived from an EMBL/GenBank/DDBJ whole genome shotgun (WGS) entry which is preliminary data.</text>
</comment>
<dbReference type="UniPathway" id="UPA00068">
    <property type="reaction ID" value="UER00114"/>
</dbReference>
<evidence type="ECO:0000256" key="4">
    <source>
        <dbReference type="ARBA" id="ARBA00022571"/>
    </source>
</evidence>
<gene>
    <name evidence="7" type="ORF">NATSA_03065</name>
</gene>
<accession>A0A8J7S450</accession>
<dbReference type="PROSITE" id="PS00163">
    <property type="entry name" value="FUMARATE_LYASES"/>
    <property type="match status" value="1"/>
</dbReference>
<dbReference type="Gene3D" id="1.10.40.30">
    <property type="entry name" value="Fumarase/aspartase (C-terminal domain)"/>
    <property type="match status" value="1"/>
</dbReference>
<keyword evidence="8" id="KW-1185">Reference proteome</keyword>
<dbReference type="GO" id="GO:0005829">
    <property type="term" value="C:cytosol"/>
    <property type="evidence" value="ECO:0007669"/>
    <property type="project" value="TreeGrafter"/>
</dbReference>
<evidence type="ECO:0000313" key="7">
    <source>
        <dbReference type="EMBL" id="MBP3191638.1"/>
    </source>
</evidence>
<dbReference type="PANTHER" id="PTHR43814:SF1">
    <property type="entry name" value="ARGININOSUCCINATE LYASE"/>
    <property type="match status" value="1"/>
</dbReference>
<dbReference type="SUPFAM" id="SSF48557">
    <property type="entry name" value="L-aspartase-like"/>
    <property type="match status" value="1"/>
</dbReference>
<comment type="pathway">
    <text evidence="2">Amino-acid biosynthesis; L-arginine biosynthesis; L-arginine from L-ornithine and carbamoyl phosphate: step 3/3.</text>
</comment>
<reference evidence="7" key="1">
    <citation type="submission" date="2021-02" db="EMBL/GenBank/DDBJ databases">
        <title>Natronogracilivirga saccharolytica gen. nov. sp. nov. a new anaerobic, haloalkiliphilic carbohydrate-fermenting bacterium from soda lake and proposing of Cyclonatronumiaceae fam. nov. in the phylum Balneolaeota.</title>
        <authorList>
            <person name="Zhilina T.N."/>
            <person name="Sorokin D.Y."/>
            <person name="Zavarzina D.G."/>
            <person name="Toshchakov S.V."/>
            <person name="Kublanov I.V."/>
        </authorList>
    </citation>
    <scope>NUCLEOTIDE SEQUENCE</scope>
    <source>
        <strain evidence="7">Z-1702</strain>
    </source>
</reference>
<dbReference type="GO" id="GO:0004056">
    <property type="term" value="F:argininosuccinate lyase activity"/>
    <property type="evidence" value="ECO:0007669"/>
    <property type="project" value="UniProtKB-EC"/>
</dbReference>
<dbReference type="Proteomes" id="UP000673975">
    <property type="component" value="Unassembled WGS sequence"/>
</dbReference>
<evidence type="ECO:0000256" key="1">
    <source>
        <dbReference type="ARBA" id="ARBA00000985"/>
    </source>
</evidence>
<proteinExistence type="predicted"/>
<feature type="region of interest" description="Disordered" evidence="5">
    <location>
        <begin position="407"/>
        <end position="464"/>
    </location>
</feature>
<dbReference type="Pfam" id="PF00206">
    <property type="entry name" value="Lyase_1"/>
    <property type="match status" value="1"/>
</dbReference>
<dbReference type="InterPro" id="IPR020557">
    <property type="entry name" value="Fumarate_lyase_CS"/>
</dbReference>
<dbReference type="GO" id="GO:0042450">
    <property type="term" value="P:L-arginine biosynthetic process via ornithine"/>
    <property type="evidence" value="ECO:0007669"/>
    <property type="project" value="InterPro"/>
</dbReference>
<dbReference type="EC" id="4.3.2.1" evidence="3"/>
<organism evidence="7 8">
    <name type="scientific">Natronogracilivirga saccharolytica</name>
    <dbReference type="NCBI Taxonomy" id="2812953"/>
    <lineage>
        <taxon>Bacteria</taxon>
        <taxon>Pseudomonadati</taxon>
        <taxon>Balneolota</taxon>
        <taxon>Balneolia</taxon>
        <taxon>Balneolales</taxon>
        <taxon>Cyclonatronaceae</taxon>
        <taxon>Natronogracilivirga</taxon>
    </lineage>
</organism>
<dbReference type="InterPro" id="IPR000362">
    <property type="entry name" value="Fumarate_lyase_fam"/>
</dbReference>
<dbReference type="PANTHER" id="PTHR43814">
    <property type="entry name" value="ARGININOSUCCINATE LYASE"/>
    <property type="match status" value="1"/>
</dbReference>
<dbReference type="InterPro" id="IPR022761">
    <property type="entry name" value="Fumarate_lyase_N"/>
</dbReference>
<sequence length="464" mass="51349">MQTLWQKKHPESGPGSQSAADRTWFYRFTAEEDRELDRQLIPYDILVNLAQARMLRKIDVYSEDGYRKVFEALQEAWNLWADGQLDLGQDDEDVHSATEKFVTQKAGQDGARIHTGRSRNDQVLADMRMYMKDAICDITGEWIAITERLKSLAGTYQALFFAGLTHTQPAMPHSADAWATGYMDLFLSDIAALQEAYRLADQSPLGSAAGYGVPYIPVDRQLLADELGFERVQQPVAASQLSRGRIEMQLVDALAYGALTCNRMASDVVLFMHPSWALVTLSEDQVSGSSIMPQKRNPDAWELIRGAYHDFQAARAHLAAVPANLSSGYHRDLQVVKKTVMAAVENSRLLAEAVRKALDGLEFNREAASRTLTAEIYATHHANKQVSEGVPFREAYRNVAEMIGEGESGMDSGQLAESYRHSGAPGSGVSGHAVKQMEQAAAWAGQKRRHSEEVKKRLLGGSSA</sequence>
<keyword evidence="4" id="KW-0055">Arginine biosynthesis</keyword>